<keyword evidence="2" id="KW-1185">Reference proteome</keyword>
<dbReference type="Proteomes" id="UP000678393">
    <property type="component" value="Unassembled WGS sequence"/>
</dbReference>
<accession>A0A8S3ZCA0</accession>
<proteinExistence type="predicted"/>
<organism evidence="1 2">
    <name type="scientific">Candidula unifasciata</name>
    <dbReference type="NCBI Taxonomy" id="100452"/>
    <lineage>
        <taxon>Eukaryota</taxon>
        <taxon>Metazoa</taxon>
        <taxon>Spiralia</taxon>
        <taxon>Lophotrochozoa</taxon>
        <taxon>Mollusca</taxon>
        <taxon>Gastropoda</taxon>
        <taxon>Heterobranchia</taxon>
        <taxon>Euthyneura</taxon>
        <taxon>Panpulmonata</taxon>
        <taxon>Eupulmonata</taxon>
        <taxon>Stylommatophora</taxon>
        <taxon>Helicina</taxon>
        <taxon>Helicoidea</taxon>
        <taxon>Geomitridae</taxon>
        <taxon>Candidula</taxon>
    </lineage>
</organism>
<sequence length="64" mass="6837">MLGYPQDGLTCSPVCVPASVKVKNLFCGTTKRQCGFQPSIAILTHDRRLAPKSTSHCTTAALCL</sequence>
<dbReference type="AlphaFoldDB" id="A0A8S3ZCA0"/>
<gene>
    <name evidence="1" type="ORF">CUNI_LOCUS11063</name>
</gene>
<reference evidence="1" key="1">
    <citation type="submission" date="2021-04" db="EMBL/GenBank/DDBJ databases">
        <authorList>
            <consortium name="Molecular Ecology Group"/>
        </authorList>
    </citation>
    <scope>NUCLEOTIDE SEQUENCE</scope>
</reference>
<feature type="non-terminal residue" evidence="1">
    <location>
        <position position="64"/>
    </location>
</feature>
<name>A0A8S3ZCA0_9EUPU</name>
<evidence type="ECO:0000313" key="2">
    <source>
        <dbReference type="Proteomes" id="UP000678393"/>
    </source>
</evidence>
<evidence type="ECO:0000313" key="1">
    <source>
        <dbReference type="EMBL" id="CAG5125505.1"/>
    </source>
</evidence>
<protein>
    <submittedName>
        <fullName evidence="1">Uncharacterized protein</fullName>
    </submittedName>
</protein>
<comment type="caution">
    <text evidence="1">The sequence shown here is derived from an EMBL/GenBank/DDBJ whole genome shotgun (WGS) entry which is preliminary data.</text>
</comment>
<dbReference type="EMBL" id="CAJHNH020002078">
    <property type="protein sequence ID" value="CAG5125505.1"/>
    <property type="molecule type" value="Genomic_DNA"/>
</dbReference>